<evidence type="ECO:0000256" key="1">
    <source>
        <dbReference type="SAM" id="MobiDB-lite"/>
    </source>
</evidence>
<accession>D1BD19</accession>
<keyword evidence="3" id="KW-1185">Reference proteome</keyword>
<evidence type="ECO:0000313" key="2">
    <source>
        <dbReference type="EMBL" id="ACZ23023.1"/>
    </source>
</evidence>
<dbReference type="HOGENOM" id="CLU_155914_0_0_11"/>
<evidence type="ECO:0000313" key="3">
    <source>
        <dbReference type="Proteomes" id="UP000000322"/>
    </source>
</evidence>
<dbReference type="EMBL" id="CP001819">
    <property type="protein sequence ID" value="ACZ23023.1"/>
    <property type="molecule type" value="Genomic_DNA"/>
</dbReference>
<gene>
    <name evidence="2" type="ordered locus">Sked_31260</name>
</gene>
<proteinExistence type="predicted"/>
<dbReference type="AlphaFoldDB" id="D1BD19"/>
<sequence>MSAEMSAEVSAETTAVASAEVSDETTTAPPVDDRSPWEVALDELEAEVDRAEALVSPGFLLETVDALPSAAWTPPTGLGPLPSGLQARAVAVFDRQAELAPRVEEAVRAARAHLRAVGSLRTNDTTASVYVDAVG</sequence>
<organism evidence="2 3">
    <name type="scientific">Sanguibacter keddieii (strain ATCC 51767 / DSM 10542 / NCFB 3025 / ST-74)</name>
    <dbReference type="NCBI Taxonomy" id="446469"/>
    <lineage>
        <taxon>Bacteria</taxon>
        <taxon>Bacillati</taxon>
        <taxon>Actinomycetota</taxon>
        <taxon>Actinomycetes</taxon>
        <taxon>Micrococcales</taxon>
        <taxon>Sanguibacteraceae</taxon>
        <taxon>Sanguibacter</taxon>
    </lineage>
</organism>
<dbReference type="STRING" id="446469.Sked_31260"/>
<reference evidence="2 3" key="1">
    <citation type="journal article" date="2009" name="Stand. Genomic Sci.">
        <title>Complete genome sequence of Sanguibacter keddieii type strain (ST-74).</title>
        <authorList>
            <person name="Ivanova N."/>
            <person name="Sikorski J."/>
            <person name="Sims D."/>
            <person name="Brettin T."/>
            <person name="Detter J.C."/>
            <person name="Han C."/>
            <person name="Lapidus A."/>
            <person name="Copeland A."/>
            <person name="Glavina Del Rio T."/>
            <person name="Nolan M."/>
            <person name="Chen F."/>
            <person name="Lucas S."/>
            <person name="Tice H."/>
            <person name="Cheng J.F."/>
            <person name="Bruce D."/>
            <person name="Goodwin L."/>
            <person name="Pitluck S."/>
            <person name="Pati A."/>
            <person name="Mavromatis K."/>
            <person name="Chen A."/>
            <person name="Palaniappan K."/>
            <person name="D'haeseleer P."/>
            <person name="Chain P."/>
            <person name="Bristow J."/>
            <person name="Eisen J.A."/>
            <person name="Markowitz V."/>
            <person name="Hugenholtz P."/>
            <person name="Goker M."/>
            <person name="Pukall R."/>
            <person name="Klenk H.P."/>
            <person name="Kyrpides N.C."/>
        </authorList>
    </citation>
    <scope>NUCLEOTIDE SEQUENCE [LARGE SCALE GENOMIC DNA]</scope>
    <source>
        <strain evidence="3">ATCC 51767 / DSM 10542 / NCFB 3025 / ST-74</strain>
    </source>
</reference>
<feature type="region of interest" description="Disordered" evidence="1">
    <location>
        <begin position="1"/>
        <end position="36"/>
    </location>
</feature>
<dbReference type="Proteomes" id="UP000000322">
    <property type="component" value="Chromosome"/>
</dbReference>
<dbReference type="KEGG" id="ske:Sked_31260"/>
<name>D1BD19_SANKS</name>
<protein>
    <submittedName>
        <fullName evidence="2">Uncharacterized protein</fullName>
    </submittedName>
</protein>